<proteinExistence type="predicted"/>
<evidence type="ECO:0000313" key="3">
    <source>
        <dbReference type="EMBL" id="PWA93888.1"/>
    </source>
</evidence>
<dbReference type="STRING" id="35608.A0A2U1Q7B3"/>
<dbReference type="OrthoDB" id="416344at2759"/>
<evidence type="ECO:0000313" key="4">
    <source>
        <dbReference type="Proteomes" id="UP000245207"/>
    </source>
</evidence>
<dbReference type="PANTHER" id="PTHR44419:SF19">
    <property type="entry name" value="PROTOCHLOROPHYLLIDE REDUCTASE A, CHLOROPLASTIC"/>
    <property type="match status" value="1"/>
</dbReference>
<organism evidence="3 4">
    <name type="scientific">Artemisia annua</name>
    <name type="common">Sweet wormwood</name>
    <dbReference type="NCBI Taxonomy" id="35608"/>
    <lineage>
        <taxon>Eukaryota</taxon>
        <taxon>Viridiplantae</taxon>
        <taxon>Streptophyta</taxon>
        <taxon>Embryophyta</taxon>
        <taxon>Tracheophyta</taxon>
        <taxon>Spermatophyta</taxon>
        <taxon>Magnoliopsida</taxon>
        <taxon>eudicotyledons</taxon>
        <taxon>Gunneridae</taxon>
        <taxon>Pentapetalae</taxon>
        <taxon>asterids</taxon>
        <taxon>campanulids</taxon>
        <taxon>Asterales</taxon>
        <taxon>Asteraceae</taxon>
        <taxon>Asteroideae</taxon>
        <taxon>Anthemideae</taxon>
        <taxon>Artemisiinae</taxon>
        <taxon>Artemisia</taxon>
    </lineage>
</organism>
<dbReference type="GO" id="GO:0016630">
    <property type="term" value="F:protochlorophyllide reductase activity"/>
    <property type="evidence" value="ECO:0007669"/>
    <property type="project" value="InterPro"/>
</dbReference>
<keyword evidence="4" id="KW-1185">Reference proteome</keyword>
<gene>
    <name evidence="3" type="ORF">CTI12_AA065420</name>
</gene>
<dbReference type="PANTHER" id="PTHR44419">
    <property type="entry name" value="PROTOCHLOROPHYLLIDE REDUCTASE C, CHLOROPLASTIC"/>
    <property type="match status" value="1"/>
</dbReference>
<keyword evidence="2" id="KW-0560">Oxidoreductase</keyword>
<evidence type="ECO:0000256" key="2">
    <source>
        <dbReference type="ARBA" id="ARBA00023002"/>
    </source>
</evidence>
<dbReference type="SUPFAM" id="SSF51735">
    <property type="entry name" value="NAD(P)-binding Rossmann-fold domains"/>
    <property type="match status" value="1"/>
</dbReference>
<reference evidence="3 4" key="1">
    <citation type="journal article" date="2018" name="Mol. Plant">
        <title>The genome of Artemisia annua provides insight into the evolution of Asteraceae family and artemisinin biosynthesis.</title>
        <authorList>
            <person name="Shen Q."/>
            <person name="Zhang L."/>
            <person name="Liao Z."/>
            <person name="Wang S."/>
            <person name="Yan T."/>
            <person name="Shi P."/>
            <person name="Liu M."/>
            <person name="Fu X."/>
            <person name="Pan Q."/>
            <person name="Wang Y."/>
            <person name="Lv Z."/>
            <person name="Lu X."/>
            <person name="Zhang F."/>
            <person name="Jiang W."/>
            <person name="Ma Y."/>
            <person name="Chen M."/>
            <person name="Hao X."/>
            <person name="Li L."/>
            <person name="Tang Y."/>
            <person name="Lv G."/>
            <person name="Zhou Y."/>
            <person name="Sun X."/>
            <person name="Brodelius P.E."/>
            <person name="Rose J.K.C."/>
            <person name="Tang K."/>
        </authorList>
    </citation>
    <scope>NUCLEOTIDE SEQUENCE [LARGE SCALE GENOMIC DNA]</scope>
    <source>
        <strain evidence="4">cv. Huhao1</strain>
        <tissue evidence="3">Leaf</tissue>
    </source>
</reference>
<dbReference type="EMBL" id="PKPP01000349">
    <property type="protein sequence ID" value="PWA93888.1"/>
    <property type="molecule type" value="Genomic_DNA"/>
</dbReference>
<protein>
    <submittedName>
        <fullName evidence="3">Protochlorophyllide oxidoreductase</fullName>
    </submittedName>
</protein>
<comment type="caution">
    <text evidence="3">The sequence shown here is derived from an EMBL/GenBank/DDBJ whole genome shotgun (WGS) entry which is preliminary data.</text>
</comment>
<dbReference type="AlphaFoldDB" id="A0A2U1Q7B3"/>
<accession>A0A2U1Q7B3</accession>
<evidence type="ECO:0000256" key="1">
    <source>
        <dbReference type="ARBA" id="ARBA00022857"/>
    </source>
</evidence>
<dbReference type="Gene3D" id="3.40.50.720">
    <property type="entry name" value="NAD(P)-binding Rossmann-like Domain"/>
    <property type="match status" value="1"/>
</dbReference>
<sequence>MLRKKSKYRPTSSCFDSLRNLLSRFSSSKCQVILLDFPPAVPEQDASSMLTTIQISAPYGSWASLITSDVVSGAAKGLGGTAVDSNRQLFWLESRPTEAGHKVDTEPISFSKKEKQNNMEIPNLKEFSQRGALRTQAVATPIPTANRASIDGKKTLRKGTVIITGASSGLGLATAKSLAESRK</sequence>
<dbReference type="InterPro" id="IPR005979">
    <property type="entry name" value="Prochl_reduct"/>
</dbReference>
<keyword evidence="1" id="KW-0521">NADP</keyword>
<name>A0A2U1Q7B3_ARTAN</name>
<dbReference type="Proteomes" id="UP000245207">
    <property type="component" value="Unassembled WGS sequence"/>
</dbReference>
<dbReference type="InterPro" id="IPR036291">
    <property type="entry name" value="NAD(P)-bd_dom_sf"/>
</dbReference>